<feature type="transmembrane region" description="Helical" evidence="1">
    <location>
        <begin position="40"/>
        <end position="59"/>
    </location>
</feature>
<sequence length="61" mass="7205">MESLIIKKPHLIIRLKKKKQDQQTTRGLCGYDNRGCYSNFLRIHVTVLSYMMLSTILFYPV</sequence>
<protein>
    <recommendedName>
        <fullName evidence="3">Transmembrane protein</fullName>
    </recommendedName>
</protein>
<organism evidence="2">
    <name type="scientific">Octopus bimaculoides</name>
    <name type="common">California two-spotted octopus</name>
    <dbReference type="NCBI Taxonomy" id="37653"/>
    <lineage>
        <taxon>Eukaryota</taxon>
        <taxon>Metazoa</taxon>
        <taxon>Spiralia</taxon>
        <taxon>Lophotrochozoa</taxon>
        <taxon>Mollusca</taxon>
        <taxon>Cephalopoda</taxon>
        <taxon>Coleoidea</taxon>
        <taxon>Octopodiformes</taxon>
        <taxon>Octopoda</taxon>
        <taxon>Incirrata</taxon>
        <taxon>Octopodidae</taxon>
        <taxon>Octopus</taxon>
    </lineage>
</organism>
<evidence type="ECO:0000313" key="2">
    <source>
        <dbReference type="EMBL" id="KOF76120.1"/>
    </source>
</evidence>
<keyword evidence="1" id="KW-1133">Transmembrane helix</keyword>
<reference evidence="2" key="1">
    <citation type="submission" date="2015-07" db="EMBL/GenBank/DDBJ databases">
        <title>MeaNS - Measles Nucleotide Surveillance Program.</title>
        <authorList>
            <person name="Tran T."/>
            <person name="Druce J."/>
        </authorList>
    </citation>
    <scope>NUCLEOTIDE SEQUENCE</scope>
    <source>
        <strain evidence="2">UCB-OBI-ISO-001</strain>
        <tissue evidence="2">Gonad</tissue>
    </source>
</reference>
<keyword evidence="1" id="KW-0472">Membrane</keyword>
<name>A0A0L8GHX6_OCTBM</name>
<proteinExistence type="predicted"/>
<dbReference type="AlphaFoldDB" id="A0A0L8GHX6"/>
<dbReference type="EMBL" id="KQ421866">
    <property type="protein sequence ID" value="KOF76120.1"/>
    <property type="molecule type" value="Genomic_DNA"/>
</dbReference>
<evidence type="ECO:0000256" key="1">
    <source>
        <dbReference type="SAM" id="Phobius"/>
    </source>
</evidence>
<keyword evidence="1" id="KW-0812">Transmembrane</keyword>
<evidence type="ECO:0008006" key="3">
    <source>
        <dbReference type="Google" id="ProtNLM"/>
    </source>
</evidence>
<accession>A0A0L8GHX6</accession>
<gene>
    <name evidence="2" type="ORF">OCBIM_22033760mg</name>
</gene>